<name>A0ABX7DPW7_9FLAO</name>
<accession>A0ABX7DPW7</accession>
<dbReference type="InterPro" id="IPR025347">
    <property type="entry name" value="DUF4251"/>
</dbReference>
<gene>
    <name evidence="2" type="ORF">JK629_08885</name>
</gene>
<dbReference type="Pfam" id="PF14059">
    <property type="entry name" value="DUF4251"/>
    <property type="match status" value="1"/>
</dbReference>
<keyword evidence="3" id="KW-1185">Reference proteome</keyword>
<dbReference type="EMBL" id="CP068439">
    <property type="protein sequence ID" value="QQX75467.1"/>
    <property type="molecule type" value="Genomic_DNA"/>
</dbReference>
<dbReference type="Gene3D" id="2.40.128.410">
    <property type="match status" value="1"/>
</dbReference>
<evidence type="ECO:0000256" key="1">
    <source>
        <dbReference type="SAM" id="SignalP"/>
    </source>
</evidence>
<reference evidence="2 3" key="1">
    <citation type="submission" date="2021-01" db="EMBL/GenBank/DDBJ databases">
        <title>Aequorivita sp. strain KX20305, a bacterium isolated from the sediment collected at a cold seep field in South China Sea.</title>
        <authorList>
            <person name="Zhang H."/>
            <person name="Li C."/>
        </authorList>
    </citation>
    <scope>NUCLEOTIDE SEQUENCE [LARGE SCALE GENOMIC DNA]</scope>
    <source>
        <strain evidence="2 3">KX20305</strain>
    </source>
</reference>
<sequence length="166" mass="18369">MKKRIFLFIALFCFTLSSLNAQNKTTKTQPTAETEQTQTEILLNSKNFEFIANTAIPLSGPTKNLVGSNYSITFTPEMVTSNMPFYGRAYSGMIMGRDKGMRFKGKPEDFIITSAKNGYNVTTTIKGETDIYVISISVGYSSFATLSISSNDRGTISYQGEIVNNE</sequence>
<proteinExistence type="predicted"/>
<keyword evidence="1" id="KW-0732">Signal</keyword>
<evidence type="ECO:0000313" key="2">
    <source>
        <dbReference type="EMBL" id="QQX75467.1"/>
    </source>
</evidence>
<protein>
    <submittedName>
        <fullName evidence="2">DUF4251 domain-containing protein</fullName>
    </submittedName>
</protein>
<organism evidence="2 3">
    <name type="scientific">Aequorivita iocasae</name>
    <dbReference type="NCBI Taxonomy" id="2803865"/>
    <lineage>
        <taxon>Bacteria</taxon>
        <taxon>Pseudomonadati</taxon>
        <taxon>Bacteroidota</taxon>
        <taxon>Flavobacteriia</taxon>
        <taxon>Flavobacteriales</taxon>
        <taxon>Flavobacteriaceae</taxon>
        <taxon>Aequorivita</taxon>
    </lineage>
</organism>
<dbReference type="Proteomes" id="UP000629420">
    <property type="component" value="Chromosome"/>
</dbReference>
<evidence type="ECO:0000313" key="3">
    <source>
        <dbReference type="Proteomes" id="UP000629420"/>
    </source>
</evidence>
<feature type="signal peptide" evidence="1">
    <location>
        <begin position="1"/>
        <end position="21"/>
    </location>
</feature>
<feature type="chain" id="PRO_5045226271" evidence="1">
    <location>
        <begin position="22"/>
        <end position="166"/>
    </location>
</feature>
<dbReference type="RefSeq" id="WP_202335286.1">
    <property type="nucleotide sequence ID" value="NZ_CP068439.1"/>
</dbReference>